<accession>A0A6J5MBV4</accession>
<organism evidence="1">
    <name type="scientific">uncultured Caudovirales phage</name>
    <dbReference type="NCBI Taxonomy" id="2100421"/>
    <lineage>
        <taxon>Viruses</taxon>
        <taxon>Duplodnaviria</taxon>
        <taxon>Heunggongvirae</taxon>
        <taxon>Uroviricota</taxon>
        <taxon>Caudoviricetes</taxon>
        <taxon>Peduoviridae</taxon>
        <taxon>Maltschvirus</taxon>
        <taxon>Maltschvirus maltsch</taxon>
    </lineage>
</organism>
<proteinExistence type="predicted"/>
<gene>
    <name evidence="1" type="ORF">UFOVP436_18</name>
    <name evidence="2" type="ORF">UFOVP784_18</name>
</gene>
<reference evidence="1" key="1">
    <citation type="submission" date="2020-04" db="EMBL/GenBank/DDBJ databases">
        <authorList>
            <person name="Chiriac C."/>
            <person name="Salcher M."/>
            <person name="Ghai R."/>
            <person name="Kavagutti S V."/>
        </authorList>
    </citation>
    <scope>NUCLEOTIDE SEQUENCE</scope>
</reference>
<evidence type="ECO:0000313" key="1">
    <source>
        <dbReference type="EMBL" id="CAB4142590.1"/>
    </source>
</evidence>
<dbReference type="EMBL" id="LR796737">
    <property type="protein sequence ID" value="CAB4162143.1"/>
    <property type="molecule type" value="Genomic_DNA"/>
</dbReference>
<protein>
    <submittedName>
        <fullName evidence="1">Uncharacterized protein</fullName>
    </submittedName>
</protein>
<dbReference type="EMBL" id="LR796418">
    <property type="protein sequence ID" value="CAB4142590.1"/>
    <property type="molecule type" value="Genomic_DNA"/>
</dbReference>
<evidence type="ECO:0000313" key="2">
    <source>
        <dbReference type="EMBL" id="CAB4162143.1"/>
    </source>
</evidence>
<name>A0A6J5MBV4_9CAUD</name>
<sequence length="56" mass="6752">MLLLEERNTTKKHSEICWYESDTKICGELEQLNYFERIESKMIPEPFYGDIDLFGF</sequence>